<keyword evidence="2" id="KW-0479">Metal-binding</keyword>
<proteinExistence type="predicted"/>
<accession>A0A0G3ES20</accession>
<dbReference type="InterPro" id="IPR051453">
    <property type="entry name" value="MBL_Glyoxalase_II"/>
</dbReference>
<evidence type="ECO:0000256" key="4">
    <source>
        <dbReference type="ARBA" id="ARBA00022833"/>
    </source>
</evidence>
<dbReference type="GO" id="GO:0046872">
    <property type="term" value="F:metal ion binding"/>
    <property type="evidence" value="ECO:0007669"/>
    <property type="project" value="UniProtKB-KW"/>
</dbReference>
<dbReference type="KEGG" id="ptx:ABW99_17700"/>
<dbReference type="EMBL" id="CP011568">
    <property type="protein sequence ID" value="AKJ69765.1"/>
    <property type="molecule type" value="Genomic_DNA"/>
</dbReference>
<organism evidence="6 7">
    <name type="scientific">Pandoraea thiooxydans</name>
    <dbReference type="NCBI Taxonomy" id="445709"/>
    <lineage>
        <taxon>Bacteria</taxon>
        <taxon>Pseudomonadati</taxon>
        <taxon>Pseudomonadota</taxon>
        <taxon>Betaproteobacteria</taxon>
        <taxon>Burkholderiales</taxon>
        <taxon>Burkholderiaceae</taxon>
        <taxon>Pandoraea</taxon>
    </lineage>
</organism>
<comment type="cofactor">
    <cofactor evidence="1">
        <name>Zn(2+)</name>
        <dbReference type="ChEBI" id="CHEBI:29105"/>
    </cofactor>
</comment>
<dbReference type="OrthoDB" id="9802991at2"/>
<sequence length="214" mass="23605">MKVILIPVTPFQQNCSILLCETTRRAAVVDPGGDLDLIETELARQGATLEKILLTHGHVDHCAGTGALARRHDVPIEGPHQDDQFWIDQLEASCARFGFPAPEPLAPDRWLSDGDTVRFGEQTLEVLYCPGHTPGHVVFFHRPTRLAIVGDVLFAGSIGRTDFPRGNHADLIRSIREKLWPLGDDVTFVPGHGPVSTFGEQRRTNPFVADTRFG</sequence>
<keyword evidence="7" id="KW-1185">Reference proteome</keyword>
<evidence type="ECO:0000256" key="3">
    <source>
        <dbReference type="ARBA" id="ARBA00022801"/>
    </source>
</evidence>
<dbReference type="Gene3D" id="3.60.15.10">
    <property type="entry name" value="Ribonuclease Z/Hydroxyacylglutathione hydrolase-like"/>
    <property type="match status" value="1"/>
</dbReference>
<evidence type="ECO:0000256" key="2">
    <source>
        <dbReference type="ARBA" id="ARBA00022723"/>
    </source>
</evidence>
<dbReference type="RefSeq" id="WP_047215674.1">
    <property type="nucleotide sequence ID" value="NZ_CP011568.3"/>
</dbReference>
<dbReference type="InterPro" id="IPR001279">
    <property type="entry name" value="Metallo-B-lactamas"/>
</dbReference>
<keyword evidence="4" id="KW-0862">Zinc</keyword>
<feature type="domain" description="Metallo-beta-lactamase" evidence="5">
    <location>
        <begin position="12"/>
        <end position="192"/>
    </location>
</feature>
<dbReference type="Proteomes" id="UP000036700">
    <property type="component" value="Chromosome"/>
</dbReference>
<dbReference type="AlphaFoldDB" id="A0A0G3ES20"/>
<dbReference type="SUPFAM" id="SSF56281">
    <property type="entry name" value="Metallo-hydrolase/oxidoreductase"/>
    <property type="match status" value="1"/>
</dbReference>
<dbReference type="STRING" id="445709.ABW99_17700"/>
<evidence type="ECO:0000259" key="5">
    <source>
        <dbReference type="SMART" id="SM00849"/>
    </source>
</evidence>
<dbReference type="Pfam" id="PF00753">
    <property type="entry name" value="Lactamase_B"/>
    <property type="match status" value="1"/>
</dbReference>
<dbReference type="PATRIC" id="fig|445709.3.peg.3735"/>
<evidence type="ECO:0000313" key="7">
    <source>
        <dbReference type="Proteomes" id="UP000036700"/>
    </source>
</evidence>
<dbReference type="CDD" id="cd07737">
    <property type="entry name" value="YcbL-like_MBL-fold"/>
    <property type="match status" value="1"/>
</dbReference>
<dbReference type="GO" id="GO:0016787">
    <property type="term" value="F:hydrolase activity"/>
    <property type="evidence" value="ECO:0007669"/>
    <property type="project" value="UniProtKB-KW"/>
</dbReference>
<dbReference type="PANTHER" id="PTHR46233:SF3">
    <property type="entry name" value="HYDROXYACYLGLUTATHIONE HYDROLASE GLOC"/>
    <property type="match status" value="1"/>
</dbReference>
<keyword evidence="3 6" id="KW-0378">Hydrolase</keyword>
<evidence type="ECO:0000256" key="1">
    <source>
        <dbReference type="ARBA" id="ARBA00001947"/>
    </source>
</evidence>
<gene>
    <name evidence="6" type="ORF">ABW99_17700</name>
</gene>
<protein>
    <submittedName>
        <fullName evidence="6">MBL fold metallo-hydrolase</fullName>
    </submittedName>
</protein>
<name>A0A0G3ES20_9BURK</name>
<evidence type="ECO:0000313" key="6">
    <source>
        <dbReference type="EMBL" id="AKJ69765.1"/>
    </source>
</evidence>
<dbReference type="InterPro" id="IPR036866">
    <property type="entry name" value="RibonucZ/Hydroxyglut_hydro"/>
</dbReference>
<dbReference type="SMART" id="SM00849">
    <property type="entry name" value="Lactamase_B"/>
    <property type="match status" value="1"/>
</dbReference>
<reference evidence="7" key="1">
    <citation type="submission" date="2015-06" db="EMBL/GenBank/DDBJ databases">
        <authorList>
            <person name="Lim Y.L."/>
            <person name="Ee R."/>
            <person name="Yong D."/>
            <person name="How K.Y."/>
            <person name="Yin W.F."/>
            <person name="Chan K.G."/>
        </authorList>
    </citation>
    <scope>NUCLEOTIDE SEQUENCE [LARGE SCALE GENOMIC DNA]</scope>
    <source>
        <strain evidence="7">DSM 25325</strain>
    </source>
</reference>
<dbReference type="PANTHER" id="PTHR46233">
    <property type="entry name" value="HYDROXYACYLGLUTATHIONE HYDROLASE GLOC"/>
    <property type="match status" value="1"/>
</dbReference>